<sequence>MCKATRETASNKPREDKKKLSTDTVSCSGEISSKRSITKLPMAMLRFAPLSGNRHFRPFNWRSGGSSDSNGSGDSSGSGPAIVVEERLVEDPATKTERADESVGVPTMVEVVDDMAAVVDDMPVENATMK</sequence>
<feature type="compositionally biased region" description="Basic and acidic residues" evidence="1">
    <location>
        <begin position="12"/>
        <end position="21"/>
    </location>
</feature>
<feature type="compositionally biased region" description="Polar residues" evidence="1">
    <location>
        <begin position="22"/>
        <end position="33"/>
    </location>
</feature>
<proteinExistence type="predicted"/>
<feature type="region of interest" description="Disordered" evidence="1">
    <location>
        <begin position="1"/>
        <end position="33"/>
    </location>
</feature>
<organism evidence="2 3">
    <name type="scientific">Corchorus capsularis</name>
    <name type="common">Jute</name>
    <dbReference type="NCBI Taxonomy" id="210143"/>
    <lineage>
        <taxon>Eukaryota</taxon>
        <taxon>Viridiplantae</taxon>
        <taxon>Streptophyta</taxon>
        <taxon>Embryophyta</taxon>
        <taxon>Tracheophyta</taxon>
        <taxon>Spermatophyta</taxon>
        <taxon>Magnoliopsida</taxon>
        <taxon>eudicotyledons</taxon>
        <taxon>Gunneridae</taxon>
        <taxon>Pentapetalae</taxon>
        <taxon>rosids</taxon>
        <taxon>malvids</taxon>
        <taxon>Malvales</taxon>
        <taxon>Malvaceae</taxon>
        <taxon>Grewioideae</taxon>
        <taxon>Apeibeae</taxon>
        <taxon>Corchorus</taxon>
    </lineage>
</organism>
<dbReference type="Gramene" id="OMO69620">
    <property type="protein sequence ID" value="OMO69620"/>
    <property type="gene ID" value="CCACVL1_19386"/>
</dbReference>
<comment type="caution">
    <text evidence="2">The sequence shown here is derived from an EMBL/GenBank/DDBJ whole genome shotgun (WGS) entry which is preliminary data.</text>
</comment>
<evidence type="ECO:0000313" key="2">
    <source>
        <dbReference type="EMBL" id="OMO69620.1"/>
    </source>
</evidence>
<feature type="compositionally biased region" description="Basic and acidic residues" evidence="1">
    <location>
        <begin position="84"/>
        <end position="101"/>
    </location>
</feature>
<feature type="region of interest" description="Disordered" evidence="1">
    <location>
        <begin position="56"/>
        <end position="105"/>
    </location>
</feature>
<dbReference type="Proteomes" id="UP000188268">
    <property type="component" value="Unassembled WGS sequence"/>
</dbReference>
<dbReference type="AlphaFoldDB" id="A0A1R3HH49"/>
<keyword evidence="3" id="KW-1185">Reference proteome</keyword>
<reference evidence="2 3" key="1">
    <citation type="submission" date="2013-09" db="EMBL/GenBank/DDBJ databases">
        <title>Corchorus capsularis genome sequencing.</title>
        <authorList>
            <person name="Alam M."/>
            <person name="Haque M.S."/>
            <person name="Islam M.S."/>
            <person name="Emdad E.M."/>
            <person name="Islam M.M."/>
            <person name="Ahmed B."/>
            <person name="Halim A."/>
            <person name="Hossen Q.M.M."/>
            <person name="Hossain M.Z."/>
            <person name="Ahmed R."/>
            <person name="Khan M.M."/>
            <person name="Islam R."/>
            <person name="Rashid M.M."/>
            <person name="Khan S.A."/>
            <person name="Rahman M.S."/>
            <person name="Alam M."/>
        </authorList>
    </citation>
    <scope>NUCLEOTIDE SEQUENCE [LARGE SCALE GENOMIC DNA]</scope>
    <source>
        <strain evidence="3">cv. CVL-1</strain>
        <tissue evidence="2">Whole seedling</tissue>
    </source>
</reference>
<feature type="compositionally biased region" description="Low complexity" evidence="1">
    <location>
        <begin position="63"/>
        <end position="79"/>
    </location>
</feature>
<evidence type="ECO:0000256" key="1">
    <source>
        <dbReference type="SAM" id="MobiDB-lite"/>
    </source>
</evidence>
<evidence type="ECO:0000313" key="3">
    <source>
        <dbReference type="Proteomes" id="UP000188268"/>
    </source>
</evidence>
<protein>
    <submittedName>
        <fullName evidence="2">Chromosome segregation ATPase</fullName>
    </submittedName>
</protein>
<name>A0A1R3HH49_COCAP</name>
<accession>A0A1R3HH49</accession>
<gene>
    <name evidence="2" type="ORF">CCACVL1_19386</name>
</gene>
<dbReference type="EMBL" id="AWWV01011988">
    <property type="protein sequence ID" value="OMO69620.1"/>
    <property type="molecule type" value="Genomic_DNA"/>
</dbReference>